<dbReference type="PANTHER" id="PTHR10884:SF14">
    <property type="entry name" value="NADH DEHYDROGENASE [UBIQUINONE] IRON-SULFUR PROTEIN 3, MITOCHONDRIAL"/>
    <property type="match status" value="1"/>
</dbReference>
<feature type="non-terminal residue" evidence="2">
    <location>
        <position position="160"/>
    </location>
</feature>
<reference evidence="2" key="1">
    <citation type="submission" date="2025-08" db="UniProtKB">
        <authorList>
            <consortium name="RefSeq"/>
        </authorList>
    </citation>
    <scope>IDENTIFICATION</scope>
</reference>
<accession>A0A1S3DTI6</accession>
<dbReference type="RefSeq" id="XP_008487314.1">
    <property type="nucleotide sequence ID" value="XM_008489092.1"/>
</dbReference>
<evidence type="ECO:0000313" key="2">
    <source>
        <dbReference type="RefSeq" id="XP_008487314.1"/>
    </source>
</evidence>
<dbReference type="GeneID" id="103524087"/>
<dbReference type="STRING" id="121845.A0A1S3DTI6"/>
<name>A0A1S3DTI6_DIACI</name>
<dbReference type="InterPro" id="IPR037232">
    <property type="entry name" value="NADH_quin_OxRdtase_su_C/D-like"/>
</dbReference>
<dbReference type="Gene3D" id="3.30.460.80">
    <property type="entry name" value="NADH:ubiquinone oxidoreductase, 30kDa subunit"/>
    <property type="match status" value="1"/>
</dbReference>
<organism evidence="1 2">
    <name type="scientific">Diaphorina citri</name>
    <name type="common">Asian citrus psyllid</name>
    <dbReference type="NCBI Taxonomy" id="121845"/>
    <lineage>
        <taxon>Eukaryota</taxon>
        <taxon>Metazoa</taxon>
        <taxon>Ecdysozoa</taxon>
        <taxon>Arthropoda</taxon>
        <taxon>Hexapoda</taxon>
        <taxon>Insecta</taxon>
        <taxon>Pterygota</taxon>
        <taxon>Neoptera</taxon>
        <taxon>Paraneoptera</taxon>
        <taxon>Hemiptera</taxon>
        <taxon>Sternorrhyncha</taxon>
        <taxon>Psylloidea</taxon>
        <taxon>Psyllidae</taxon>
        <taxon>Diaphorininae</taxon>
        <taxon>Diaphorina</taxon>
    </lineage>
</organism>
<proteinExistence type="predicted"/>
<sequence length="160" mass="17997">TIRKPIDEVARSHLVDFGKYCAEILPKYIEKVQITSGDELELLIIPEGVVPVLQFLKDHHTAQFVNLVDIAGMDVPTTIRKPIDEVARSHLVDFGKYCAEILPKYIEKVQITSGDELELLIIPEGVVPVLQFLKDHHTAQFVSLVDIAGMDVPSRPNRFE</sequence>
<dbReference type="AlphaFoldDB" id="A0A1S3DTI6"/>
<keyword evidence="1" id="KW-1185">Reference proteome</keyword>
<dbReference type="SUPFAM" id="SSF143243">
    <property type="entry name" value="Nqo5-like"/>
    <property type="match status" value="1"/>
</dbReference>
<dbReference type="PANTHER" id="PTHR10884">
    <property type="entry name" value="NADH DEHYDROGENASE UBIQUINONE IRON-SULFUR PROTEIN 3"/>
    <property type="match status" value="1"/>
</dbReference>
<gene>
    <name evidence="2" type="primary">LOC103524087</name>
</gene>
<dbReference type="KEGG" id="dci:103524087"/>
<dbReference type="PaxDb" id="121845-A0A1S3DTI6"/>
<protein>
    <submittedName>
        <fullName evidence="2">NADH dehydrogenase [ubiquinone] iron-sulfur protein 3, mitochondrial-like</fullName>
    </submittedName>
</protein>
<dbReference type="Proteomes" id="UP000079169">
    <property type="component" value="Unplaced"/>
</dbReference>
<feature type="non-terminal residue" evidence="2">
    <location>
        <position position="1"/>
    </location>
</feature>
<evidence type="ECO:0000313" key="1">
    <source>
        <dbReference type="Proteomes" id="UP000079169"/>
    </source>
</evidence>